<evidence type="ECO:0000256" key="1">
    <source>
        <dbReference type="SAM" id="MobiDB-lite"/>
    </source>
</evidence>
<dbReference type="PANTHER" id="PTHR37017:SF11">
    <property type="entry name" value="ESTERASE_LIPASE_THIOESTERASE DOMAIN-CONTAINING PROTEIN"/>
    <property type="match status" value="1"/>
</dbReference>
<dbReference type="Gene3D" id="3.40.50.1820">
    <property type="entry name" value="alpha/beta hydrolase"/>
    <property type="match status" value="1"/>
</dbReference>
<feature type="domain" description="AB hydrolase-1" evidence="2">
    <location>
        <begin position="18"/>
        <end position="107"/>
    </location>
</feature>
<organism evidence="3 4">
    <name type="scientific">Phytohabitans flavus</name>
    <dbReference type="NCBI Taxonomy" id="1076124"/>
    <lineage>
        <taxon>Bacteria</taxon>
        <taxon>Bacillati</taxon>
        <taxon>Actinomycetota</taxon>
        <taxon>Actinomycetes</taxon>
        <taxon>Micromonosporales</taxon>
        <taxon>Micromonosporaceae</taxon>
    </lineage>
</organism>
<dbReference type="PANTHER" id="PTHR37017">
    <property type="entry name" value="AB HYDROLASE-1 DOMAIN-CONTAINING PROTEIN-RELATED"/>
    <property type="match status" value="1"/>
</dbReference>
<dbReference type="InterPro" id="IPR000073">
    <property type="entry name" value="AB_hydrolase_1"/>
</dbReference>
<dbReference type="Proteomes" id="UP000502508">
    <property type="component" value="Chromosome"/>
</dbReference>
<name>A0A6F8XW86_9ACTN</name>
<dbReference type="InterPro" id="IPR052897">
    <property type="entry name" value="Sec-Metab_Biosynth_Hydrolase"/>
</dbReference>
<dbReference type="RefSeq" id="WP_232072831.1">
    <property type="nucleotide sequence ID" value="NZ_AP022870.1"/>
</dbReference>
<reference evidence="3 4" key="2">
    <citation type="submission" date="2020-03" db="EMBL/GenBank/DDBJ databases">
        <authorList>
            <person name="Ichikawa N."/>
            <person name="Kimura A."/>
            <person name="Kitahashi Y."/>
            <person name="Uohara A."/>
        </authorList>
    </citation>
    <scope>NUCLEOTIDE SEQUENCE [LARGE SCALE GENOMIC DNA]</scope>
    <source>
        <strain evidence="3 4">NBRC 107702</strain>
    </source>
</reference>
<accession>A0A6F8XW86</accession>
<evidence type="ECO:0000313" key="4">
    <source>
        <dbReference type="Proteomes" id="UP000502508"/>
    </source>
</evidence>
<sequence length="112" mass="12627">MREQAARDAGATGNEDPHISFYHDVPRELAEQAISKERAHPSTASMNSPWPLKAWPDVPTKFVLCAQDRFFPPAFFRRLVADRLDILPDEIAAGHCVALSRPKELADLLTRY</sequence>
<dbReference type="GO" id="GO:0003824">
    <property type="term" value="F:catalytic activity"/>
    <property type="evidence" value="ECO:0007669"/>
    <property type="project" value="UniProtKB-ARBA"/>
</dbReference>
<feature type="region of interest" description="Disordered" evidence="1">
    <location>
        <begin position="1"/>
        <end position="20"/>
    </location>
</feature>
<protein>
    <recommendedName>
        <fullName evidence="2">AB hydrolase-1 domain-containing protein</fullName>
    </recommendedName>
</protein>
<dbReference type="KEGG" id="pfla:Pflav_044830"/>
<dbReference type="InterPro" id="IPR029058">
    <property type="entry name" value="AB_hydrolase_fold"/>
</dbReference>
<reference evidence="3 4" key="1">
    <citation type="submission" date="2020-03" db="EMBL/GenBank/DDBJ databases">
        <title>Whole genome shotgun sequence of Phytohabitans flavus NBRC 107702.</title>
        <authorList>
            <person name="Komaki H."/>
            <person name="Tamura T."/>
        </authorList>
    </citation>
    <scope>NUCLEOTIDE SEQUENCE [LARGE SCALE GENOMIC DNA]</scope>
    <source>
        <strain evidence="3 4">NBRC 107702</strain>
    </source>
</reference>
<dbReference type="SUPFAM" id="SSF53474">
    <property type="entry name" value="alpha/beta-Hydrolases"/>
    <property type="match status" value="1"/>
</dbReference>
<proteinExistence type="predicted"/>
<dbReference type="EMBL" id="AP022870">
    <property type="protein sequence ID" value="BCB78073.1"/>
    <property type="molecule type" value="Genomic_DNA"/>
</dbReference>
<evidence type="ECO:0000259" key="2">
    <source>
        <dbReference type="Pfam" id="PF12697"/>
    </source>
</evidence>
<dbReference type="Pfam" id="PF12697">
    <property type="entry name" value="Abhydrolase_6"/>
    <property type="match status" value="1"/>
</dbReference>
<gene>
    <name evidence="3" type="ORF">Pflav_044830</name>
</gene>
<evidence type="ECO:0000313" key="3">
    <source>
        <dbReference type="EMBL" id="BCB78073.1"/>
    </source>
</evidence>
<dbReference type="AlphaFoldDB" id="A0A6F8XW86"/>
<keyword evidence="4" id="KW-1185">Reference proteome</keyword>